<dbReference type="AlphaFoldDB" id="A0A9X4MHP9"/>
<dbReference type="EMBL" id="JANFML010000005">
    <property type="protein sequence ID" value="MDG4511786.1"/>
    <property type="molecule type" value="Genomic_DNA"/>
</dbReference>
<dbReference type="Proteomes" id="UP001152879">
    <property type="component" value="Unassembled WGS sequence"/>
</dbReference>
<reference evidence="1" key="1">
    <citation type="submission" date="2022-07" db="EMBL/GenBank/DDBJ databases">
        <title>Whole Genome Sequencing of Streptococcus suis.</title>
        <authorList>
            <person name="Dai X."/>
            <person name="Huang J."/>
            <person name="Wang L."/>
        </authorList>
    </citation>
    <scope>NUCLEOTIDE SEQUENCE</scope>
    <source>
        <strain evidence="1">SFB2</strain>
    </source>
</reference>
<accession>A0A9X4MHP9</accession>
<proteinExistence type="predicted"/>
<sequence length="112" mass="13022">MSRELNFNQVKETHLKTLAQYVPVVAKVHGGNHPEFYQVRKVYDELAKNAKDAGVEKPDLKEEFVKLREITDNYTVPGDVCESYEAVYNMLAELDKAYEAYKKTNKAMKRYK</sequence>
<evidence type="ECO:0000313" key="2">
    <source>
        <dbReference type="Proteomes" id="UP001152879"/>
    </source>
</evidence>
<gene>
    <name evidence="1" type="ORF">NOL15_02735</name>
</gene>
<organism evidence="1 2">
    <name type="scientific">Streptococcus suis</name>
    <dbReference type="NCBI Taxonomy" id="1307"/>
    <lineage>
        <taxon>Bacteria</taxon>
        <taxon>Bacillati</taxon>
        <taxon>Bacillota</taxon>
        <taxon>Bacilli</taxon>
        <taxon>Lactobacillales</taxon>
        <taxon>Streptococcaceae</taxon>
        <taxon>Streptococcus</taxon>
    </lineage>
</organism>
<name>A0A9X4MHP9_STRSU</name>
<protein>
    <submittedName>
        <fullName evidence="1">Iron-sulfur cluster repair di-iron protein, ric</fullName>
    </submittedName>
</protein>
<evidence type="ECO:0000313" key="1">
    <source>
        <dbReference type="EMBL" id="MDG4511786.1"/>
    </source>
</evidence>
<comment type="caution">
    <text evidence="1">The sequence shown here is derived from an EMBL/GenBank/DDBJ whole genome shotgun (WGS) entry which is preliminary data.</text>
</comment>